<dbReference type="Pfam" id="PF10324">
    <property type="entry name" value="7TM_GPCR_Srw"/>
    <property type="match status" value="1"/>
</dbReference>
<feature type="compositionally biased region" description="Low complexity" evidence="1">
    <location>
        <begin position="146"/>
        <end position="160"/>
    </location>
</feature>
<feature type="compositionally biased region" description="Basic and acidic residues" evidence="1">
    <location>
        <begin position="198"/>
        <end position="213"/>
    </location>
</feature>
<accession>G0NGJ4</accession>
<dbReference type="HOGENOM" id="CLU_1295417_0_0_1"/>
<dbReference type="GO" id="GO:0008528">
    <property type="term" value="F:G protein-coupled peptide receptor activity"/>
    <property type="evidence" value="ECO:0007669"/>
    <property type="project" value="InterPro"/>
</dbReference>
<evidence type="ECO:0000313" key="3">
    <source>
        <dbReference type="EMBL" id="EGT60096.1"/>
    </source>
</evidence>
<dbReference type="EMBL" id="GL379881">
    <property type="protein sequence ID" value="EGT60096.1"/>
    <property type="molecule type" value="Genomic_DNA"/>
</dbReference>
<dbReference type="STRING" id="135651.G0NGJ4"/>
<keyword evidence="2" id="KW-1133">Transmembrane helix</keyword>
<gene>
    <name evidence="3" type="ORF">CAEBREN_04835</name>
</gene>
<name>G0NGJ4_CAEBE</name>
<dbReference type="InterPro" id="IPR019427">
    <property type="entry name" value="7TM_GPCR_serpentine_rcpt_Srw"/>
</dbReference>
<dbReference type="Proteomes" id="UP000008068">
    <property type="component" value="Unassembled WGS sequence"/>
</dbReference>
<evidence type="ECO:0008006" key="5">
    <source>
        <dbReference type="Google" id="ProtNLM"/>
    </source>
</evidence>
<feature type="transmembrane region" description="Helical" evidence="2">
    <location>
        <begin position="78"/>
        <end position="96"/>
    </location>
</feature>
<dbReference type="InParanoid" id="G0NGJ4"/>
<feature type="compositionally biased region" description="Basic and acidic residues" evidence="1">
    <location>
        <begin position="172"/>
        <end position="189"/>
    </location>
</feature>
<evidence type="ECO:0000313" key="4">
    <source>
        <dbReference type="Proteomes" id="UP000008068"/>
    </source>
</evidence>
<keyword evidence="4" id="KW-1185">Reference proteome</keyword>
<evidence type="ECO:0000256" key="1">
    <source>
        <dbReference type="SAM" id="MobiDB-lite"/>
    </source>
</evidence>
<feature type="transmembrane region" description="Helical" evidence="2">
    <location>
        <begin position="44"/>
        <end position="66"/>
    </location>
</feature>
<organism evidence="4">
    <name type="scientific">Caenorhabditis brenneri</name>
    <name type="common">Nematode worm</name>
    <dbReference type="NCBI Taxonomy" id="135651"/>
    <lineage>
        <taxon>Eukaryota</taxon>
        <taxon>Metazoa</taxon>
        <taxon>Ecdysozoa</taxon>
        <taxon>Nematoda</taxon>
        <taxon>Chromadorea</taxon>
        <taxon>Rhabditida</taxon>
        <taxon>Rhabditina</taxon>
        <taxon>Rhabditomorpha</taxon>
        <taxon>Rhabditoidea</taxon>
        <taxon>Rhabditidae</taxon>
        <taxon>Peloderinae</taxon>
        <taxon>Caenorhabditis</taxon>
    </lineage>
</organism>
<keyword evidence="2" id="KW-0472">Membrane</keyword>
<protein>
    <recommendedName>
        <fullName evidence="5">G-protein coupled receptors family 1 profile domain-containing protein</fullName>
    </recommendedName>
</protein>
<keyword evidence="2" id="KW-0812">Transmembrane</keyword>
<reference evidence="4" key="1">
    <citation type="submission" date="2011-07" db="EMBL/GenBank/DDBJ databases">
        <authorList>
            <consortium name="Caenorhabditis brenneri Sequencing and Analysis Consortium"/>
            <person name="Wilson R.K."/>
        </authorList>
    </citation>
    <scope>NUCLEOTIDE SEQUENCE [LARGE SCALE GENOMIC DNA]</scope>
    <source>
        <strain evidence="4">PB2801</strain>
    </source>
</reference>
<dbReference type="SUPFAM" id="SSF81321">
    <property type="entry name" value="Family A G protein-coupled receptor-like"/>
    <property type="match status" value="1"/>
</dbReference>
<dbReference type="PANTHER" id="PTHR22751:SF166">
    <property type="entry name" value="G-PROTEIN COUPLED RECEPTORS FAMILY 1 PROFILE DOMAIN-CONTAINING PROTEIN"/>
    <property type="match status" value="1"/>
</dbReference>
<dbReference type="PANTHER" id="PTHR22751">
    <property type="entry name" value="G-PROTEIN COUPLED RECEPTOR-RELATED"/>
    <property type="match status" value="1"/>
</dbReference>
<proteinExistence type="predicted"/>
<evidence type="ECO:0000256" key="2">
    <source>
        <dbReference type="SAM" id="Phobius"/>
    </source>
</evidence>
<sequence>MGSTSINSTTYALAIDAFSSYDNDTRVQLYYILITFETATHPAVIFNIFMPIIGVVTTVFDLLILFRKSMLKSSVISIMIGMASCDFIAMLCSLPFTTLPFHFYWFRKVTLVPFGFYAVLGNESPFLPPRTQRGNTPPPAPVELAPRSSSRVSPPTTEEPAASLSRKTIITEARERYEDDEDKTVKNPEPKPSATDAIRMKKMEKEKKSRMMK</sequence>
<feature type="region of interest" description="Disordered" evidence="1">
    <location>
        <begin position="128"/>
        <end position="213"/>
    </location>
</feature>
<dbReference type="AlphaFoldDB" id="G0NGJ4"/>